<organism evidence="2 3">
    <name type="scientific">Microbispora cellulosiformans</name>
    <dbReference type="NCBI Taxonomy" id="2614688"/>
    <lineage>
        <taxon>Bacteria</taxon>
        <taxon>Bacillati</taxon>
        <taxon>Actinomycetota</taxon>
        <taxon>Actinomycetes</taxon>
        <taxon>Streptosporangiales</taxon>
        <taxon>Streptosporangiaceae</taxon>
        <taxon>Microbispora</taxon>
    </lineage>
</organism>
<dbReference type="RefSeq" id="WP_150932818.1">
    <property type="nucleotide sequence ID" value="NZ_VYTZ01000003.1"/>
</dbReference>
<feature type="transmembrane region" description="Helical" evidence="1">
    <location>
        <begin position="6"/>
        <end position="28"/>
    </location>
</feature>
<sequence length="194" mass="20179">MSQEPPIPLEFFATAAQVIPVLLILLVVEERARWVAPSRAGMSLFGRVTTIAATFVGEAVAMGALGVGSNPGMYPYLPLAAAAIGVMMVTMALPLLAGFLGVQWARAPLTAKVGAASLIALVSGFLPAVTAHLFLPRWPRGQGPPPTTLLDHPVVVVAEAAALAAGAFYLWTVRPSPLGEPAAGDAWRDGMNFL</sequence>
<keyword evidence="1" id="KW-0812">Transmembrane</keyword>
<keyword evidence="3" id="KW-1185">Reference proteome</keyword>
<evidence type="ECO:0000256" key="1">
    <source>
        <dbReference type="SAM" id="Phobius"/>
    </source>
</evidence>
<feature type="transmembrane region" description="Helical" evidence="1">
    <location>
        <begin position="48"/>
        <end position="67"/>
    </location>
</feature>
<evidence type="ECO:0000313" key="2">
    <source>
        <dbReference type="EMBL" id="KAA9379629.1"/>
    </source>
</evidence>
<comment type="caution">
    <text evidence="2">The sequence shown here is derived from an EMBL/GenBank/DDBJ whole genome shotgun (WGS) entry which is preliminary data.</text>
</comment>
<feature type="transmembrane region" description="Helical" evidence="1">
    <location>
        <begin position="79"/>
        <end position="101"/>
    </location>
</feature>
<accession>A0A5J5K866</accession>
<gene>
    <name evidence="2" type="ORF">F5972_08220</name>
</gene>
<feature type="transmembrane region" description="Helical" evidence="1">
    <location>
        <begin position="154"/>
        <end position="171"/>
    </location>
</feature>
<evidence type="ECO:0000313" key="3">
    <source>
        <dbReference type="Proteomes" id="UP000327011"/>
    </source>
</evidence>
<proteinExistence type="predicted"/>
<keyword evidence="1" id="KW-1133">Transmembrane helix</keyword>
<dbReference type="EMBL" id="VYTZ01000003">
    <property type="protein sequence ID" value="KAA9379629.1"/>
    <property type="molecule type" value="Genomic_DNA"/>
</dbReference>
<name>A0A5J5K866_9ACTN</name>
<protein>
    <submittedName>
        <fullName evidence="2">Uncharacterized protein</fullName>
    </submittedName>
</protein>
<dbReference type="AlphaFoldDB" id="A0A5J5K866"/>
<reference evidence="2 3" key="1">
    <citation type="submission" date="2019-09" db="EMBL/GenBank/DDBJ databases">
        <title>Screening of Novel Bioactive Compounds from Soil-Associated.</title>
        <authorList>
            <person name="Gong X."/>
        </authorList>
    </citation>
    <scope>NUCLEOTIDE SEQUENCE [LARGE SCALE GENOMIC DNA]</scope>
    <source>
        <strain evidence="2 3">Gxj-6</strain>
    </source>
</reference>
<feature type="transmembrane region" description="Helical" evidence="1">
    <location>
        <begin position="113"/>
        <end position="134"/>
    </location>
</feature>
<keyword evidence="1" id="KW-0472">Membrane</keyword>
<dbReference type="Proteomes" id="UP000327011">
    <property type="component" value="Unassembled WGS sequence"/>
</dbReference>